<comment type="caution">
    <text evidence="2">The sequence shown here is derived from an EMBL/GenBank/DDBJ whole genome shotgun (WGS) entry which is preliminary data.</text>
</comment>
<evidence type="ECO:0000313" key="2">
    <source>
        <dbReference type="EMBL" id="GIY15497.1"/>
    </source>
</evidence>
<organism evidence="2 4">
    <name type="scientific">Caerostris darwini</name>
    <dbReference type="NCBI Taxonomy" id="1538125"/>
    <lineage>
        <taxon>Eukaryota</taxon>
        <taxon>Metazoa</taxon>
        <taxon>Ecdysozoa</taxon>
        <taxon>Arthropoda</taxon>
        <taxon>Chelicerata</taxon>
        <taxon>Arachnida</taxon>
        <taxon>Araneae</taxon>
        <taxon>Araneomorphae</taxon>
        <taxon>Entelegynae</taxon>
        <taxon>Araneoidea</taxon>
        <taxon>Araneidae</taxon>
        <taxon>Caerostris</taxon>
    </lineage>
</organism>
<dbReference type="EMBL" id="BPLQ01005532">
    <property type="protein sequence ID" value="GIY15497.1"/>
    <property type="molecule type" value="Genomic_DNA"/>
</dbReference>
<accession>A0AAV4R549</accession>
<sequence length="96" mass="11158">MYAPTHVKLSKPFPRKPKTNKTSLDPPQTVNRGAMSLAKFPFKFEIKHPSDQKRGLHIHELGVVGGWIGQPQRRNRIKFQIVLSIRKHTMYIDQKE</sequence>
<evidence type="ECO:0000313" key="3">
    <source>
        <dbReference type="EMBL" id="GIY25917.1"/>
    </source>
</evidence>
<keyword evidence="4" id="KW-1185">Reference proteome</keyword>
<dbReference type="AlphaFoldDB" id="A0AAV4R549"/>
<protein>
    <submittedName>
        <fullName evidence="2">Uncharacterized protein</fullName>
    </submittedName>
</protein>
<reference evidence="2 4" key="1">
    <citation type="submission" date="2021-06" db="EMBL/GenBank/DDBJ databases">
        <title>Caerostris darwini draft genome.</title>
        <authorList>
            <person name="Kono N."/>
            <person name="Arakawa K."/>
        </authorList>
    </citation>
    <scope>NUCLEOTIDE SEQUENCE [LARGE SCALE GENOMIC DNA]</scope>
</reference>
<evidence type="ECO:0000313" key="4">
    <source>
        <dbReference type="Proteomes" id="UP001054837"/>
    </source>
</evidence>
<name>A0AAV4R549_9ARAC</name>
<feature type="compositionally biased region" description="Polar residues" evidence="1">
    <location>
        <begin position="20"/>
        <end position="30"/>
    </location>
</feature>
<dbReference type="Proteomes" id="UP001054837">
    <property type="component" value="Unassembled WGS sequence"/>
</dbReference>
<evidence type="ECO:0000256" key="1">
    <source>
        <dbReference type="SAM" id="MobiDB-lite"/>
    </source>
</evidence>
<dbReference type="EMBL" id="BPLQ01006871">
    <property type="protein sequence ID" value="GIY25917.1"/>
    <property type="molecule type" value="Genomic_DNA"/>
</dbReference>
<feature type="region of interest" description="Disordered" evidence="1">
    <location>
        <begin position="1"/>
        <end position="30"/>
    </location>
</feature>
<gene>
    <name evidence="3" type="ORF">CDAR_622111</name>
    <name evidence="2" type="ORF">CDAR_7501</name>
</gene>
<proteinExistence type="predicted"/>